<dbReference type="GO" id="GO:0008270">
    <property type="term" value="F:zinc ion binding"/>
    <property type="evidence" value="ECO:0007669"/>
    <property type="project" value="UniProtKB-UniRule"/>
</dbReference>
<evidence type="ECO:0000256" key="9">
    <source>
        <dbReference type="ARBA" id="ARBA00022917"/>
    </source>
</evidence>
<evidence type="ECO:0000256" key="6">
    <source>
        <dbReference type="ARBA" id="ARBA00022833"/>
    </source>
</evidence>
<feature type="domain" description="Alanyl-transfer RNA synthetases family profile" evidence="13">
    <location>
        <begin position="1"/>
        <end position="697"/>
    </location>
</feature>
<evidence type="ECO:0000256" key="3">
    <source>
        <dbReference type="ARBA" id="ARBA00022598"/>
    </source>
</evidence>
<reference evidence="14 15" key="2">
    <citation type="journal article" date="2020" name="MBio">
        <title>Isolation and Molecular Analysis of a Novel Neorickettsia Species That Causes Potomac Horse Fever.</title>
        <authorList>
            <person name="Teymournejad O."/>
            <person name="Lin M."/>
            <person name="Bekebrede H."/>
            <person name="Kamr A."/>
            <person name="Toribio R.E."/>
            <person name="Arroyo L.G."/>
            <person name="Baird J.D."/>
            <person name="Rikihisa Y."/>
        </authorList>
    </citation>
    <scope>NUCLEOTIDE SEQUENCE [LARGE SCALE GENOMIC DNA]</scope>
    <source>
        <strain evidence="14 15">Fin17</strain>
    </source>
</reference>
<evidence type="ECO:0000256" key="12">
    <source>
        <dbReference type="SAM" id="Coils"/>
    </source>
</evidence>
<dbReference type="SUPFAM" id="SSF55681">
    <property type="entry name" value="Class II aaRS and biotin synthetases"/>
    <property type="match status" value="1"/>
</dbReference>
<keyword evidence="11" id="KW-0963">Cytoplasm</keyword>
<feature type="binding site" evidence="11">
    <location>
        <position position="658"/>
    </location>
    <ligand>
        <name>Zn(2+)</name>
        <dbReference type="ChEBI" id="CHEBI:29105"/>
    </ligand>
</feature>
<keyword evidence="3 11" id="KW-0436">Ligase</keyword>
<dbReference type="InterPro" id="IPR018162">
    <property type="entry name" value="Ala-tRNA-ligase_IIc_anticod-bd"/>
</dbReference>
<comment type="similarity">
    <text evidence="1 11">Belongs to the class-II aminoacyl-tRNA synthetase family.</text>
</comment>
<dbReference type="SMART" id="SM00863">
    <property type="entry name" value="tRNA_SAD"/>
    <property type="match status" value="1"/>
</dbReference>
<dbReference type="PANTHER" id="PTHR11777:SF9">
    <property type="entry name" value="ALANINE--TRNA LIGASE, CYTOPLASMIC"/>
    <property type="match status" value="1"/>
</dbReference>
<dbReference type="GO" id="GO:0002161">
    <property type="term" value="F:aminoacyl-tRNA deacylase activity"/>
    <property type="evidence" value="ECO:0007669"/>
    <property type="project" value="TreeGrafter"/>
</dbReference>
<dbReference type="InterPro" id="IPR018163">
    <property type="entry name" value="Thr/Ala-tRNA-synth_IIc_edit"/>
</dbReference>
<evidence type="ECO:0000256" key="4">
    <source>
        <dbReference type="ARBA" id="ARBA00022723"/>
    </source>
</evidence>
<dbReference type="FunFam" id="3.30.980.10:FF:000004">
    <property type="entry name" value="Alanine--tRNA ligase, cytoplasmic"/>
    <property type="match status" value="1"/>
</dbReference>
<dbReference type="GO" id="GO:0006419">
    <property type="term" value="P:alanyl-tRNA aminoacylation"/>
    <property type="evidence" value="ECO:0007669"/>
    <property type="project" value="UniProtKB-UniRule"/>
</dbReference>
<dbReference type="InterPro" id="IPR002318">
    <property type="entry name" value="Ala-tRNA-lgiase_IIc"/>
</dbReference>
<dbReference type="GO" id="GO:0005829">
    <property type="term" value="C:cytosol"/>
    <property type="evidence" value="ECO:0007669"/>
    <property type="project" value="TreeGrafter"/>
</dbReference>
<gene>
    <name evidence="11 14" type="primary">alaS</name>
    <name evidence="14" type="ORF">GP480_00575</name>
</gene>
<feature type="coiled-coil region" evidence="12">
    <location>
        <begin position="689"/>
        <end position="716"/>
    </location>
</feature>
<protein>
    <recommendedName>
        <fullName evidence="11">Alanine--tRNA ligase</fullName>
        <ecNumber evidence="11">6.1.1.7</ecNumber>
    </recommendedName>
    <alternativeName>
        <fullName evidence="11">Alanyl-tRNA synthetase</fullName>
        <shortName evidence="11">AlaRS</shortName>
    </alternativeName>
</protein>
<dbReference type="GO" id="GO:0000049">
    <property type="term" value="F:tRNA binding"/>
    <property type="evidence" value="ECO:0007669"/>
    <property type="project" value="UniProtKB-KW"/>
</dbReference>
<comment type="catalytic activity">
    <reaction evidence="11">
        <text>tRNA(Ala) + L-alanine + ATP = L-alanyl-tRNA(Ala) + AMP + diphosphate</text>
        <dbReference type="Rhea" id="RHEA:12540"/>
        <dbReference type="Rhea" id="RHEA-COMP:9657"/>
        <dbReference type="Rhea" id="RHEA-COMP:9923"/>
        <dbReference type="ChEBI" id="CHEBI:30616"/>
        <dbReference type="ChEBI" id="CHEBI:33019"/>
        <dbReference type="ChEBI" id="CHEBI:57972"/>
        <dbReference type="ChEBI" id="CHEBI:78442"/>
        <dbReference type="ChEBI" id="CHEBI:78497"/>
        <dbReference type="ChEBI" id="CHEBI:456215"/>
        <dbReference type="EC" id="6.1.1.7"/>
    </reaction>
</comment>
<evidence type="ECO:0000256" key="8">
    <source>
        <dbReference type="ARBA" id="ARBA00022884"/>
    </source>
</evidence>
<dbReference type="Pfam" id="PF01411">
    <property type="entry name" value="tRNA-synt_2c"/>
    <property type="match status" value="1"/>
</dbReference>
<dbReference type="Gene3D" id="3.30.930.10">
    <property type="entry name" value="Bira Bifunctional Protein, Domain 2"/>
    <property type="match status" value="1"/>
</dbReference>
<dbReference type="InterPro" id="IPR018165">
    <property type="entry name" value="Ala-tRNA-synth_IIc_core"/>
</dbReference>
<sequence length="848" mass="95583">MIDGLRKRFIDFFVKNGHINLPSASLVPKEDPSLMFVNAGMVPFKDYFADVRKAPFSSIVTAQKCVRAGGKHNDLENVGFTKRHHTFFEMLGNFSFGCYFKERAIELAWKFVTEELKLSKEKLYITVYHEDDEAFGIWDKLTGFGKRKIKRISTSDNFWQMGDIGPCGPCSEIFYDHGEHLAGDIPEDNKDPGERYVEIWNLVFMQYIRERSGKLRHMECPCIDTGMGLERVTAILEGTDDNYQTKLFQAIVKESQKITGNKDNQAAHKVIADHLRSASFLIADGVLPGNTGREYVLRRIIRRAVRYSHALGFDAVLLPKLFWVLEKHMGAYYQELTRAKNLILNTLTLEEESFRNTLKSGMKLLEEVSSSMREGDTLSGDVAFTLYDTHGFPLDITIDILKEKKISVDEARFTERMKMQRLLAQASRTQDTARISSNEVEEVFLEHGKTPFTGYERFAGSAIVLAVTEKDASNELTIILNQTIFYPESGGQESDQGVIEGENATLKVEKVYKSTEGVILHECKIIGGQAVSKGEKVNLKIDIDRRNGLARNHSATHILHHVLRKILGVHVSQRGSLVAPNRLRFDFSHSQSITEEELSKVEDCVNLMIWDDHSVKTEIKKTDDAIRDGAIGLFGEKYDDTVRVVSIGEAVELCGGTHVKKSSSIGLIKILSASSVAHCVRRIEAVTHITALQYMREEKQAQLQQLNENQLKFRAMQKSHQKEITSAYYSLITNAEAQTERHGSVEIVIKKVQGIARETLLNSVSGIRPKTGILIICTELDKVPYLLIILDKEICKNISFIDSTKEMISKSHGKVTPSVPYVIQATLREKEALDLCLKSLSKLVASTF</sequence>
<evidence type="ECO:0000259" key="13">
    <source>
        <dbReference type="PROSITE" id="PS50860"/>
    </source>
</evidence>
<keyword evidence="7 11" id="KW-0067">ATP-binding</keyword>
<keyword evidence="4 11" id="KW-0479">Metal-binding</keyword>
<feature type="binding site" evidence="11">
    <location>
        <position position="553"/>
    </location>
    <ligand>
        <name>Zn(2+)</name>
        <dbReference type="ChEBI" id="CHEBI:29105"/>
    </ligand>
</feature>
<evidence type="ECO:0000256" key="2">
    <source>
        <dbReference type="ARBA" id="ARBA00022555"/>
    </source>
</evidence>
<dbReference type="PRINTS" id="PR00980">
    <property type="entry name" value="TRNASYNTHALA"/>
</dbReference>
<dbReference type="KEGG" id="nef:GP480_00575"/>
<dbReference type="RefSeq" id="WP_160094914.1">
    <property type="nucleotide sequence ID" value="NZ_CP047224.1"/>
</dbReference>
<dbReference type="Gene3D" id="3.30.980.10">
    <property type="entry name" value="Threonyl-trna Synthetase, Chain A, domain 2"/>
    <property type="match status" value="1"/>
</dbReference>
<dbReference type="PROSITE" id="PS50860">
    <property type="entry name" value="AA_TRNA_LIGASE_II_ALA"/>
    <property type="match status" value="1"/>
</dbReference>
<evidence type="ECO:0000256" key="1">
    <source>
        <dbReference type="ARBA" id="ARBA00008226"/>
    </source>
</evidence>
<keyword evidence="6 11" id="KW-0862">Zinc</keyword>
<evidence type="ECO:0000313" key="15">
    <source>
        <dbReference type="Proteomes" id="UP000464912"/>
    </source>
</evidence>
<proteinExistence type="inferred from homology"/>
<dbReference type="GO" id="GO:0005524">
    <property type="term" value="F:ATP binding"/>
    <property type="evidence" value="ECO:0007669"/>
    <property type="project" value="UniProtKB-UniRule"/>
</dbReference>
<accession>A0A6P1G9C5</accession>
<keyword evidence="12" id="KW-0175">Coiled coil</keyword>
<evidence type="ECO:0000256" key="11">
    <source>
        <dbReference type="HAMAP-Rule" id="MF_00036"/>
    </source>
</evidence>
<dbReference type="InterPro" id="IPR045864">
    <property type="entry name" value="aa-tRNA-synth_II/BPL/LPL"/>
</dbReference>
<keyword evidence="9 11" id="KW-0648">Protein biosynthesis</keyword>
<evidence type="ECO:0000256" key="5">
    <source>
        <dbReference type="ARBA" id="ARBA00022741"/>
    </source>
</evidence>
<evidence type="ECO:0000256" key="10">
    <source>
        <dbReference type="ARBA" id="ARBA00023146"/>
    </source>
</evidence>
<dbReference type="PANTHER" id="PTHR11777">
    <property type="entry name" value="ALANYL-TRNA SYNTHETASE"/>
    <property type="match status" value="1"/>
</dbReference>
<dbReference type="AlphaFoldDB" id="A0A6P1G9C5"/>
<dbReference type="GO" id="GO:0004813">
    <property type="term" value="F:alanine-tRNA ligase activity"/>
    <property type="evidence" value="ECO:0007669"/>
    <property type="project" value="UniProtKB-UniRule"/>
</dbReference>
<name>A0A6P1G9C5_9RICK</name>
<dbReference type="Gene3D" id="3.30.54.20">
    <property type="match status" value="1"/>
</dbReference>
<dbReference type="Gene3D" id="2.40.30.130">
    <property type="match status" value="1"/>
</dbReference>
<comment type="function">
    <text evidence="11">Catalyzes the attachment of alanine to tRNA(Ala) in a two-step reaction: alanine is first activated by ATP to form Ala-AMP and then transferred to the acceptor end of tRNA(Ala). Also edits incorrectly charged Ser-tRNA(Ala) and Gly-tRNA(Ala) via its editing domain.</text>
</comment>
<dbReference type="Pfam" id="PF07973">
    <property type="entry name" value="tRNA_SAD"/>
    <property type="match status" value="1"/>
</dbReference>
<feature type="binding site" evidence="11">
    <location>
        <position position="557"/>
    </location>
    <ligand>
        <name>Zn(2+)</name>
        <dbReference type="ChEBI" id="CHEBI:29105"/>
    </ligand>
</feature>
<dbReference type="EMBL" id="CP047224">
    <property type="protein sequence ID" value="QHD64965.1"/>
    <property type="molecule type" value="Genomic_DNA"/>
</dbReference>
<dbReference type="SUPFAM" id="SSF101353">
    <property type="entry name" value="Putative anticodon-binding domain of alanyl-tRNA synthetase (AlaRS)"/>
    <property type="match status" value="1"/>
</dbReference>
<dbReference type="EC" id="6.1.1.7" evidence="11"/>
<dbReference type="SUPFAM" id="SSF55186">
    <property type="entry name" value="ThrRS/AlaRS common domain"/>
    <property type="match status" value="1"/>
</dbReference>
<evidence type="ECO:0000256" key="7">
    <source>
        <dbReference type="ARBA" id="ARBA00022840"/>
    </source>
</evidence>
<keyword evidence="10 11" id="KW-0030">Aminoacyl-tRNA synthetase</keyword>
<keyword evidence="15" id="KW-1185">Reference proteome</keyword>
<keyword evidence="5 11" id="KW-0547">Nucleotide-binding</keyword>
<dbReference type="InterPro" id="IPR018164">
    <property type="entry name" value="Ala-tRNA-synth_IIc_N"/>
</dbReference>
<comment type="subcellular location">
    <subcellularLocation>
        <location evidence="11">Cytoplasm</location>
    </subcellularLocation>
</comment>
<dbReference type="SUPFAM" id="SSF50447">
    <property type="entry name" value="Translation proteins"/>
    <property type="match status" value="1"/>
</dbReference>
<dbReference type="InterPro" id="IPR050058">
    <property type="entry name" value="Ala-tRNA_ligase"/>
</dbReference>
<organism evidence="14 15">
    <name type="scientific">Neorickettsia findlayensis</name>
    <dbReference type="NCBI Taxonomy" id="2686014"/>
    <lineage>
        <taxon>Bacteria</taxon>
        <taxon>Pseudomonadati</taxon>
        <taxon>Pseudomonadota</taxon>
        <taxon>Alphaproteobacteria</taxon>
        <taxon>Rickettsiales</taxon>
        <taxon>Anaplasmataceae</taxon>
        <taxon>Neorickettsia</taxon>
    </lineage>
</organism>
<dbReference type="FunFam" id="3.30.930.10:FF:000004">
    <property type="entry name" value="Alanine--tRNA ligase"/>
    <property type="match status" value="1"/>
</dbReference>
<evidence type="ECO:0000313" key="14">
    <source>
        <dbReference type="EMBL" id="QHD64965.1"/>
    </source>
</evidence>
<dbReference type="NCBIfam" id="TIGR00344">
    <property type="entry name" value="alaS"/>
    <property type="match status" value="1"/>
</dbReference>
<dbReference type="InterPro" id="IPR012947">
    <property type="entry name" value="tRNA_SAD"/>
</dbReference>
<keyword evidence="8 11" id="KW-0694">RNA-binding</keyword>
<feature type="binding site" evidence="11">
    <location>
        <position position="654"/>
    </location>
    <ligand>
        <name>Zn(2+)</name>
        <dbReference type="ChEBI" id="CHEBI:29105"/>
    </ligand>
</feature>
<comment type="domain">
    <text evidence="11">Consists of three domains; the N-terminal catalytic domain, the editing domain and the C-terminal C-Ala domain. The editing domain removes incorrectly charged amino acids, while the C-Ala domain, along with tRNA(Ala), serves as a bridge to cooperatively bring together the editing and aminoacylation centers thus stimulating deacylation of misacylated tRNAs.</text>
</comment>
<keyword evidence="2 11" id="KW-0820">tRNA-binding</keyword>
<dbReference type="Proteomes" id="UP000464912">
    <property type="component" value="Chromosome"/>
</dbReference>
<dbReference type="InterPro" id="IPR009000">
    <property type="entry name" value="Transl_B-barrel_sf"/>
</dbReference>
<reference evidence="14 15" key="1">
    <citation type="journal article" date="2020" name="MBio">
        <title>Erratum for Teymournejad et al., 'Isolation and Molecular Analysis of a Novel Neorickettsia Species That Causes Potomac Horse Fever'.</title>
        <authorList>
            <person name="Teymournejad O."/>
            <person name="Lin M."/>
            <person name="Bekebrede H."/>
            <person name="Kamr A."/>
            <person name="Toribio R.E."/>
            <person name="Arroyo L.G."/>
            <person name="Baird J.D."/>
            <person name="Rikihisa Y."/>
        </authorList>
    </citation>
    <scope>NUCLEOTIDE SEQUENCE [LARGE SCALE GENOMIC DNA]</scope>
    <source>
        <strain evidence="14 15">Fin17</strain>
    </source>
</reference>
<comment type="cofactor">
    <cofactor evidence="11">
        <name>Zn(2+)</name>
        <dbReference type="ChEBI" id="CHEBI:29105"/>
    </cofactor>
    <text evidence="11">Binds 1 zinc ion per subunit.</text>
</comment>
<dbReference type="InterPro" id="IPR023033">
    <property type="entry name" value="Ala_tRNA_ligase_euk/bac"/>
</dbReference>
<dbReference type="CDD" id="cd00673">
    <property type="entry name" value="AlaRS_core"/>
    <property type="match status" value="1"/>
</dbReference>
<dbReference type="HAMAP" id="MF_00036_B">
    <property type="entry name" value="Ala_tRNA_synth_B"/>
    <property type="match status" value="1"/>
</dbReference>